<proteinExistence type="predicted"/>
<keyword evidence="3" id="KW-1185">Reference proteome</keyword>
<dbReference type="AlphaFoldDB" id="A0AAV7PGD7"/>
<organism evidence="2 3">
    <name type="scientific">Pleurodeles waltl</name>
    <name type="common">Iberian ribbed newt</name>
    <dbReference type="NCBI Taxonomy" id="8319"/>
    <lineage>
        <taxon>Eukaryota</taxon>
        <taxon>Metazoa</taxon>
        <taxon>Chordata</taxon>
        <taxon>Craniata</taxon>
        <taxon>Vertebrata</taxon>
        <taxon>Euteleostomi</taxon>
        <taxon>Amphibia</taxon>
        <taxon>Batrachia</taxon>
        <taxon>Caudata</taxon>
        <taxon>Salamandroidea</taxon>
        <taxon>Salamandridae</taxon>
        <taxon>Pleurodelinae</taxon>
        <taxon>Pleurodeles</taxon>
    </lineage>
</organism>
<dbReference type="EMBL" id="JANPWB010000011">
    <property type="protein sequence ID" value="KAJ1126234.1"/>
    <property type="molecule type" value="Genomic_DNA"/>
</dbReference>
<comment type="caution">
    <text evidence="2">The sequence shown here is derived from an EMBL/GenBank/DDBJ whole genome shotgun (WGS) entry which is preliminary data.</text>
</comment>
<accession>A0AAV7PGD7</accession>
<evidence type="ECO:0000256" key="1">
    <source>
        <dbReference type="SAM" id="MobiDB-lite"/>
    </source>
</evidence>
<name>A0AAV7PGD7_PLEWA</name>
<reference evidence="2" key="1">
    <citation type="journal article" date="2022" name="bioRxiv">
        <title>Sequencing and chromosome-scale assembly of the giantPleurodeles waltlgenome.</title>
        <authorList>
            <person name="Brown T."/>
            <person name="Elewa A."/>
            <person name="Iarovenko S."/>
            <person name="Subramanian E."/>
            <person name="Araus A.J."/>
            <person name="Petzold A."/>
            <person name="Susuki M."/>
            <person name="Suzuki K.-i.T."/>
            <person name="Hayashi T."/>
            <person name="Toyoda A."/>
            <person name="Oliveira C."/>
            <person name="Osipova E."/>
            <person name="Leigh N.D."/>
            <person name="Simon A."/>
            <person name="Yun M.H."/>
        </authorList>
    </citation>
    <scope>NUCLEOTIDE SEQUENCE</scope>
    <source>
        <strain evidence="2">20211129_DDA</strain>
        <tissue evidence="2">Liver</tissue>
    </source>
</reference>
<protein>
    <submittedName>
        <fullName evidence="2">Uncharacterized protein</fullName>
    </submittedName>
</protein>
<evidence type="ECO:0000313" key="2">
    <source>
        <dbReference type="EMBL" id="KAJ1126234.1"/>
    </source>
</evidence>
<sequence>MPSRAALGATASSQSPVQGDRVNPRPRLRRVLLRPVCSQGCRLWTLARRPGERPGPRRKGLVWSAGSSLYGAQEEPYWERRPLLTFPPSPGSDLWQPQAGRAARTHLSAGRARSAAETHPTLAGTHLAMHRDCFVAGTHPAVGWSWRGDLEVQKRDPLHSGMGIQKRRPKIAQISYFGETNPVCMLPSNTKCTLLP</sequence>
<dbReference type="Proteomes" id="UP001066276">
    <property type="component" value="Chromosome 7"/>
</dbReference>
<evidence type="ECO:0000313" key="3">
    <source>
        <dbReference type="Proteomes" id="UP001066276"/>
    </source>
</evidence>
<gene>
    <name evidence="2" type="ORF">NDU88_004642</name>
</gene>
<feature type="region of interest" description="Disordered" evidence="1">
    <location>
        <begin position="1"/>
        <end position="26"/>
    </location>
</feature>